<keyword evidence="1" id="KW-0175">Coiled coil</keyword>
<evidence type="ECO:0000256" key="1">
    <source>
        <dbReference type="SAM" id="Coils"/>
    </source>
</evidence>
<protein>
    <submittedName>
        <fullName evidence="3">Uncharacterized protein</fullName>
    </submittedName>
</protein>
<evidence type="ECO:0000256" key="2">
    <source>
        <dbReference type="SAM" id="MobiDB-lite"/>
    </source>
</evidence>
<proteinExistence type="predicted"/>
<evidence type="ECO:0000313" key="3">
    <source>
        <dbReference type="EMBL" id="CAD7419033.1"/>
    </source>
</evidence>
<sequence length="141" mass="16168">MSTEPSGGECHVLQPPHRDVHGTEGQVQKCWEKHKSQARKRKLLERRQALSTGEAQTSVGKPCHSSEEIFHESSTHFVEIETKVKLGQMQELHNLKLKQEAELHEIKVEIEKTRLREAQLAVEIKEIQLARLNTDEHCGSY</sequence>
<dbReference type="EMBL" id="OD019507">
    <property type="protein sequence ID" value="CAD7419033.1"/>
    <property type="molecule type" value="Genomic_DNA"/>
</dbReference>
<dbReference type="AlphaFoldDB" id="A0A7R9HF25"/>
<feature type="coiled-coil region" evidence="1">
    <location>
        <begin position="89"/>
        <end position="135"/>
    </location>
</feature>
<name>A0A7R9HF25_TIMPO</name>
<feature type="region of interest" description="Disordered" evidence="2">
    <location>
        <begin position="1"/>
        <end position="26"/>
    </location>
</feature>
<accession>A0A7R9HF25</accession>
<reference evidence="3" key="1">
    <citation type="submission" date="2020-11" db="EMBL/GenBank/DDBJ databases">
        <authorList>
            <person name="Tran Van P."/>
        </authorList>
    </citation>
    <scope>NUCLEOTIDE SEQUENCE</scope>
</reference>
<organism evidence="3">
    <name type="scientific">Timema poppense</name>
    <name type="common">Walking stick</name>
    <dbReference type="NCBI Taxonomy" id="170557"/>
    <lineage>
        <taxon>Eukaryota</taxon>
        <taxon>Metazoa</taxon>
        <taxon>Ecdysozoa</taxon>
        <taxon>Arthropoda</taxon>
        <taxon>Hexapoda</taxon>
        <taxon>Insecta</taxon>
        <taxon>Pterygota</taxon>
        <taxon>Neoptera</taxon>
        <taxon>Polyneoptera</taxon>
        <taxon>Phasmatodea</taxon>
        <taxon>Timematodea</taxon>
        <taxon>Timematoidea</taxon>
        <taxon>Timematidae</taxon>
        <taxon>Timema</taxon>
    </lineage>
</organism>
<gene>
    <name evidence="3" type="ORF">TPSB3V08_LOCUS12757</name>
</gene>